<evidence type="ECO:0000259" key="13">
    <source>
        <dbReference type="Pfam" id="PF13793"/>
    </source>
</evidence>
<feature type="binding site" evidence="11">
    <location>
        <position position="162"/>
    </location>
    <ligand>
        <name>Mg(2+)</name>
        <dbReference type="ChEBI" id="CHEBI:18420"/>
        <label>2</label>
    </ligand>
</feature>
<proteinExistence type="inferred from homology"/>
<dbReference type="RefSeq" id="WP_209591161.1">
    <property type="nucleotide sequence ID" value="NZ_JAGGMV010000003.1"/>
</dbReference>
<comment type="function">
    <text evidence="11">Involved in the biosynthesis of the central metabolite phospho-alpha-D-ribosyl-1-pyrophosphate (PRPP) via the transfer of pyrophosphoryl group from ATP to 1-hydroxyl of ribose-5-phosphate (Rib-5-P).</text>
</comment>
<dbReference type="InterPro" id="IPR029057">
    <property type="entry name" value="PRTase-like"/>
</dbReference>
<dbReference type="HAMAP" id="MF_00583_A">
    <property type="entry name" value="RibP_PPkinase_A"/>
    <property type="match status" value="1"/>
</dbReference>
<dbReference type="InterPro" id="IPR005946">
    <property type="entry name" value="Rib-P_diPkinase"/>
</dbReference>
<evidence type="ECO:0000256" key="8">
    <source>
        <dbReference type="ARBA" id="ARBA00022842"/>
    </source>
</evidence>
<feature type="active site" evidence="11">
    <location>
        <position position="185"/>
    </location>
</feature>
<feature type="domain" description="Phosphoribosyltransferase" evidence="12">
    <location>
        <begin position="142"/>
        <end position="241"/>
    </location>
</feature>
<evidence type="ECO:0000256" key="10">
    <source>
        <dbReference type="ARBA" id="ARBA00061433"/>
    </source>
</evidence>
<feature type="binding site" evidence="11">
    <location>
        <position position="124"/>
    </location>
    <ligand>
        <name>Mg(2+)</name>
        <dbReference type="ChEBI" id="CHEBI:18420"/>
        <label>1</label>
    </ligand>
</feature>
<dbReference type="GO" id="GO:0006164">
    <property type="term" value="P:purine nucleotide biosynthetic process"/>
    <property type="evidence" value="ECO:0007669"/>
    <property type="project" value="TreeGrafter"/>
</dbReference>
<evidence type="ECO:0000256" key="11">
    <source>
        <dbReference type="HAMAP-Rule" id="MF_00583"/>
    </source>
</evidence>
<evidence type="ECO:0000256" key="6">
    <source>
        <dbReference type="ARBA" id="ARBA00022777"/>
    </source>
</evidence>
<comment type="subcellular location">
    <subcellularLocation>
        <location evidence="11">Cytoplasm</location>
    </subcellularLocation>
</comment>
<dbReference type="NCBIfam" id="NF002095">
    <property type="entry name" value="PRK00934.1"/>
    <property type="match status" value="1"/>
</dbReference>
<comment type="pathway">
    <text evidence="11">Metabolic intermediate biosynthesis; 5-phospho-alpha-D-ribose 1-diphosphate biosynthesis; 5-phospho-alpha-D-ribose 1-diphosphate from D-ribose 5-phosphate (route I): step 1/1.</text>
</comment>
<name>A0A8J7REB5_METVO</name>
<evidence type="ECO:0000313" key="14">
    <source>
        <dbReference type="EMBL" id="MBP2201677.1"/>
    </source>
</evidence>
<dbReference type="Pfam" id="PF13793">
    <property type="entry name" value="Pribosyltran_N"/>
    <property type="match status" value="1"/>
</dbReference>
<sequence length="289" mass="31917">MIIIPGSKSQKLAKNVSELLGWQLSRTEAKSFPDGEKYVRIHSDVENEDAIIIQTQNTQEAIIESILLCQALKEEKAKSITLVVPYLAYARQDKKFNKGEPVSIIAFAKIYSQFCDRIVTINPHETHIEQFFEIPFIYGNAVPKIAESVKEELNNPVVLSPDKGAIELAKEASKIIGCEYDYLEKVRYSPTEVNIAPKNLDVNGRDVLIVDDIISTGGTMATAISMLKQQGANKVIASCVHPVLINDALNKLYNGGANKVIGTDSYASEVSFVSVDTIIVDVLKDLFLK</sequence>
<comment type="catalytic activity">
    <reaction evidence="9 11">
        <text>D-ribose 5-phosphate + ATP = 5-phospho-alpha-D-ribose 1-diphosphate + AMP + H(+)</text>
        <dbReference type="Rhea" id="RHEA:15609"/>
        <dbReference type="ChEBI" id="CHEBI:15378"/>
        <dbReference type="ChEBI" id="CHEBI:30616"/>
        <dbReference type="ChEBI" id="CHEBI:58017"/>
        <dbReference type="ChEBI" id="CHEBI:78346"/>
        <dbReference type="ChEBI" id="CHEBI:456215"/>
        <dbReference type="EC" id="2.7.6.1"/>
    </reaction>
</comment>
<keyword evidence="3 11" id="KW-0479">Metal-binding</keyword>
<dbReference type="CDD" id="cd06223">
    <property type="entry name" value="PRTases_typeI"/>
    <property type="match status" value="1"/>
</dbReference>
<dbReference type="GO" id="GO:0005524">
    <property type="term" value="F:ATP binding"/>
    <property type="evidence" value="ECO:0007669"/>
    <property type="project" value="UniProtKB-KW"/>
</dbReference>
<comment type="similarity">
    <text evidence="10 11">Belongs to the ribose-phosphate pyrophosphokinase family. Class III (archaeal) subfamily.</text>
</comment>
<evidence type="ECO:0000259" key="12">
    <source>
        <dbReference type="Pfam" id="PF00156"/>
    </source>
</evidence>
<feature type="binding site" evidence="11">
    <location>
        <position position="187"/>
    </location>
    <ligand>
        <name>D-ribose 5-phosphate</name>
        <dbReference type="ChEBI" id="CHEBI:78346"/>
    </ligand>
</feature>
<gene>
    <name evidence="11" type="primary">prs</name>
    <name evidence="14" type="ORF">J3E07_001102</name>
</gene>
<evidence type="ECO:0000256" key="9">
    <source>
        <dbReference type="ARBA" id="ARBA00049535"/>
    </source>
</evidence>
<evidence type="ECO:0000256" key="1">
    <source>
        <dbReference type="ARBA" id="ARBA00022490"/>
    </source>
</evidence>
<dbReference type="PANTHER" id="PTHR10210">
    <property type="entry name" value="RIBOSE-PHOSPHATE DIPHOSPHOKINASE FAMILY MEMBER"/>
    <property type="match status" value="1"/>
</dbReference>
<protein>
    <recommendedName>
        <fullName evidence="11">Ribose-phosphate pyrophosphokinase</fullName>
        <shortName evidence="11">RPPK</shortName>
        <ecNumber evidence="11">2.7.6.1</ecNumber>
    </recommendedName>
    <alternativeName>
        <fullName evidence="11">5-phospho-D-ribosyl alpha-1-diphosphate synthase</fullName>
    </alternativeName>
    <alternativeName>
        <fullName evidence="11">Phosphoribosyl diphosphate synthase</fullName>
    </alternativeName>
    <alternativeName>
        <fullName evidence="11">Phosphoribosyl pyrophosphate synthase</fullName>
        <shortName evidence="11">P-Rib-PP synthase</shortName>
        <shortName evidence="11">PRPP synthase</shortName>
        <shortName evidence="11">PRPPase</shortName>
    </alternativeName>
</protein>
<dbReference type="Gene3D" id="3.40.50.2020">
    <property type="match status" value="2"/>
</dbReference>
<dbReference type="EC" id="2.7.6.1" evidence="11"/>
<dbReference type="GO" id="GO:0005737">
    <property type="term" value="C:cytoplasm"/>
    <property type="evidence" value="ECO:0007669"/>
    <property type="project" value="UniProtKB-SubCell"/>
</dbReference>
<feature type="binding site" evidence="11">
    <location>
        <position position="211"/>
    </location>
    <ligand>
        <name>D-ribose 5-phosphate</name>
        <dbReference type="ChEBI" id="CHEBI:78346"/>
    </ligand>
</feature>
<accession>A0A8J7REB5</accession>
<keyword evidence="5 11" id="KW-0547">Nucleotide-binding</keyword>
<feature type="binding site" evidence="11">
    <location>
        <begin position="34"/>
        <end position="36"/>
    </location>
    <ligand>
        <name>ATP</name>
        <dbReference type="ChEBI" id="CHEBI:30616"/>
    </ligand>
</feature>
<evidence type="ECO:0000256" key="4">
    <source>
        <dbReference type="ARBA" id="ARBA00022727"/>
    </source>
</evidence>
<dbReference type="GO" id="GO:0002189">
    <property type="term" value="C:ribose phosphate diphosphokinase complex"/>
    <property type="evidence" value="ECO:0007669"/>
    <property type="project" value="TreeGrafter"/>
</dbReference>
<evidence type="ECO:0000256" key="2">
    <source>
        <dbReference type="ARBA" id="ARBA00022679"/>
    </source>
</evidence>
<comment type="cofactor">
    <cofactor evidence="11">
        <name>Mg(2+)</name>
        <dbReference type="ChEBI" id="CHEBI:18420"/>
    </cofactor>
    <text evidence="11">Binds 2 Mg(2+) ions per subunit.</text>
</comment>
<dbReference type="AlphaFoldDB" id="A0A8J7REB5"/>
<keyword evidence="4 11" id="KW-0545">Nucleotide biosynthesis</keyword>
<keyword evidence="8 11" id="KW-0460">Magnesium</keyword>
<reference evidence="14" key="1">
    <citation type="submission" date="2021-03" db="EMBL/GenBank/DDBJ databases">
        <title>Genomic Encyclopedia of Type Strains, Phase IV (KMG-V): Genome sequencing to study the core and pangenomes of soil and plant-associated prokaryotes.</title>
        <authorList>
            <person name="Whitman W."/>
        </authorList>
    </citation>
    <scope>NUCLEOTIDE SEQUENCE</scope>
    <source>
        <strain evidence="14">C4</strain>
    </source>
</reference>
<evidence type="ECO:0000256" key="3">
    <source>
        <dbReference type="ARBA" id="ARBA00022723"/>
    </source>
</evidence>
<dbReference type="GO" id="GO:0004749">
    <property type="term" value="F:ribose phosphate diphosphokinase activity"/>
    <property type="evidence" value="ECO:0007669"/>
    <property type="project" value="UniProtKB-UniRule"/>
</dbReference>
<organism evidence="14 15">
    <name type="scientific">Methanococcus voltae</name>
    <dbReference type="NCBI Taxonomy" id="2188"/>
    <lineage>
        <taxon>Archaea</taxon>
        <taxon>Methanobacteriati</taxon>
        <taxon>Methanobacteriota</taxon>
        <taxon>Methanomada group</taxon>
        <taxon>Methanococci</taxon>
        <taxon>Methanococcales</taxon>
        <taxon>Methanococcaceae</taxon>
        <taxon>Methanococcus</taxon>
    </lineage>
</organism>
<dbReference type="SUPFAM" id="SSF53271">
    <property type="entry name" value="PRTase-like"/>
    <property type="match status" value="2"/>
</dbReference>
<dbReference type="InterPro" id="IPR037514">
    <property type="entry name" value="Rib-P_diPkinase_arc"/>
</dbReference>
<dbReference type="GO" id="GO:0016301">
    <property type="term" value="F:kinase activity"/>
    <property type="evidence" value="ECO:0007669"/>
    <property type="project" value="UniProtKB-KW"/>
</dbReference>
<feature type="domain" description="Ribose-phosphate pyrophosphokinase N-terminal" evidence="13">
    <location>
        <begin position="1"/>
        <end position="110"/>
    </location>
</feature>
<feature type="binding site" evidence="11">
    <location>
        <begin position="91"/>
        <end position="92"/>
    </location>
    <ligand>
        <name>ATP</name>
        <dbReference type="ChEBI" id="CHEBI:30616"/>
    </ligand>
</feature>
<dbReference type="PANTHER" id="PTHR10210:SF32">
    <property type="entry name" value="RIBOSE-PHOSPHATE PYROPHOSPHOKINASE 2"/>
    <property type="match status" value="1"/>
</dbReference>
<feature type="binding site" evidence="11">
    <location>
        <begin position="215"/>
        <end position="219"/>
    </location>
    <ligand>
        <name>D-ribose 5-phosphate</name>
        <dbReference type="ChEBI" id="CHEBI:78346"/>
    </ligand>
</feature>
<keyword evidence="6 11" id="KW-0418">Kinase</keyword>
<evidence type="ECO:0000256" key="7">
    <source>
        <dbReference type="ARBA" id="ARBA00022840"/>
    </source>
</evidence>
<dbReference type="InterPro" id="IPR000836">
    <property type="entry name" value="PRTase_dom"/>
</dbReference>
<keyword evidence="7 11" id="KW-0067">ATP-binding</keyword>
<evidence type="ECO:0000256" key="5">
    <source>
        <dbReference type="ARBA" id="ARBA00022741"/>
    </source>
</evidence>
<evidence type="ECO:0000313" key="15">
    <source>
        <dbReference type="Proteomes" id="UP000740329"/>
    </source>
</evidence>
<dbReference type="InterPro" id="IPR029099">
    <property type="entry name" value="Pribosyltran_N"/>
</dbReference>
<dbReference type="Proteomes" id="UP000740329">
    <property type="component" value="Unassembled WGS sequence"/>
</dbReference>
<dbReference type="GO" id="GO:0000287">
    <property type="term" value="F:magnesium ion binding"/>
    <property type="evidence" value="ECO:0007669"/>
    <property type="project" value="UniProtKB-UniRule"/>
</dbReference>
<dbReference type="FunFam" id="3.40.50.2020:FF:000074">
    <property type="entry name" value="Ribose-phosphate pyrophosphokinase"/>
    <property type="match status" value="1"/>
</dbReference>
<dbReference type="UniPathway" id="UPA00087">
    <property type="reaction ID" value="UER00172"/>
</dbReference>
<dbReference type="SMART" id="SM01400">
    <property type="entry name" value="Pribosyltran_N"/>
    <property type="match status" value="1"/>
</dbReference>
<keyword evidence="1 11" id="KW-0963">Cytoplasm</keyword>
<keyword evidence="2 11" id="KW-0808">Transferase</keyword>
<dbReference type="GO" id="GO:0006015">
    <property type="term" value="P:5-phosphoribose 1-diphosphate biosynthetic process"/>
    <property type="evidence" value="ECO:0007669"/>
    <property type="project" value="UniProtKB-UniRule"/>
</dbReference>
<dbReference type="Pfam" id="PF00156">
    <property type="entry name" value="Pribosyltran"/>
    <property type="match status" value="1"/>
</dbReference>
<dbReference type="EMBL" id="JAGGMV010000003">
    <property type="protein sequence ID" value="MBP2201677.1"/>
    <property type="molecule type" value="Genomic_DNA"/>
</dbReference>
<dbReference type="NCBIfam" id="TIGR01251">
    <property type="entry name" value="ribP_PPkin"/>
    <property type="match status" value="1"/>
</dbReference>
<comment type="caution">
    <text evidence="14">The sequence shown here is derived from an EMBL/GenBank/DDBJ whole genome shotgun (WGS) entry which is preliminary data.</text>
</comment>